<dbReference type="InterPro" id="IPR011992">
    <property type="entry name" value="EF-hand-dom_pair"/>
</dbReference>
<evidence type="ECO:0000313" key="3">
    <source>
        <dbReference type="EMBL" id="KAG2391879.1"/>
    </source>
</evidence>
<evidence type="ECO:0000256" key="1">
    <source>
        <dbReference type="ARBA" id="ARBA00022737"/>
    </source>
</evidence>
<organism evidence="3 4">
    <name type="scientific">Naegleria lovaniensis</name>
    <name type="common">Amoeba</name>
    <dbReference type="NCBI Taxonomy" id="51637"/>
    <lineage>
        <taxon>Eukaryota</taxon>
        <taxon>Discoba</taxon>
        <taxon>Heterolobosea</taxon>
        <taxon>Tetramitia</taxon>
        <taxon>Eutetramitia</taxon>
        <taxon>Vahlkampfiidae</taxon>
        <taxon>Naegleria</taxon>
    </lineage>
</organism>
<dbReference type="InterPro" id="IPR050403">
    <property type="entry name" value="Myosin_RLC"/>
</dbReference>
<keyword evidence="1" id="KW-0677">Repeat</keyword>
<dbReference type="GO" id="GO:0005509">
    <property type="term" value="F:calcium ion binding"/>
    <property type="evidence" value="ECO:0007669"/>
    <property type="project" value="InterPro"/>
</dbReference>
<dbReference type="Proteomes" id="UP000816034">
    <property type="component" value="Unassembled WGS sequence"/>
</dbReference>
<gene>
    <name evidence="3" type="ORF">C9374_013364</name>
</gene>
<sequence>MSKFETPLTVRMKRDIVEIFEMYDTDHKGGLSKLEFKLACISLLGFKPSKFERKELFPTTQSTVNRSLFVEIISKKMMRMDEQDRMRQIFNTFDKERKGYINLENLKDAVSSVLKFEKTNGKRGSHSLSNFALETLLTEYDEDRANRITYSTFCNLIFKKHLI</sequence>
<dbReference type="SMART" id="SM00054">
    <property type="entry name" value="EFh"/>
    <property type="match status" value="3"/>
</dbReference>
<proteinExistence type="predicted"/>
<dbReference type="AlphaFoldDB" id="A0AA88H170"/>
<feature type="domain" description="EF-hand" evidence="2">
    <location>
        <begin position="11"/>
        <end position="46"/>
    </location>
</feature>
<evidence type="ECO:0000259" key="2">
    <source>
        <dbReference type="PROSITE" id="PS50222"/>
    </source>
</evidence>
<evidence type="ECO:0000313" key="4">
    <source>
        <dbReference type="Proteomes" id="UP000816034"/>
    </source>
</evidence>
<dbReference type="Gene3D" id="1.10.238.10">
    <property type="entry name" value="EF-hand"/>
    <property type="match status" value="1"/>
</dbReference>
<dbReference type="EMBL" id="PYSW02000006">
    <property type="protein sequence ID" value="KAG2391879.1"/>
    <property type="molecule type" value="Genomic_DNA"/>
</dbReference>
<dbReference type="RefSeq" id="XP_044553773.1">
    <property type="nucleotide sequence ID" value="XM_044689232.1"/>
</dbReference>
<accession>A0AA88H170</accession>
<keyword evidence="4" id="KW-1185">Reference proteome</keyword>
<protein>
    <recommendedName>
        <fullName evidence="2">EF-hand domain-containing protein</fullName>
    </recommendedName>
</protein>
<reference evidence="3 4" key="1">
    <citation type="journal article" date="2018" name="BMC Genomics">
        <title>The genome of Naegleria lovaniensis, the basis for a comparative approach to unravel pathogenicity factors of the human pathogenic amoeba N. fowleri.</title>
        <authorList>
            <person name="Liechti N."/>
            <person name="Schurch N."/>
            <person name="Bruggmann R."/>
            <person name="Wittwer M."/>
        </authorList>
    </citation>
    <scope>NUCLEOTIDE SEQUENCE [LARGE SCALE GENOMIC DNA]</scope>
    <source>
        <strain evidence="3 4">ATCC 30569</strain>
    </source>
</reference>
<name>A0AA88H170_NAELO</name>
<feature type="domain" description="EF-hand" evidence="2">
    <location>
        <begin position="81"/>
        <end position="116"/>
    </location>
</feature>
<dbReference type="Pfam" id="PF13499">
    <property type="entry name" value="EF-hand_7"/>
    <property type="match status" value="1"/>
</dbReference>
<dbReference type="GeneID" id="68105817"/>
<dbReference type="PANTHER" id="PTHR23049">
    <property type="entry name" value="MYOSIN REGULATORY LIGHT CHAIN 2"/>
    <property type="match status" value="1"/>
</dbReference>
<dbReference type="PROSITE" id="PS50222">
    <property type="entry name" value="EF_HAND_2"/>
    <property type="match status" value="2"/>
</dbReference>
<comment type="caution">
    <text evidence="3">The sequence shown here is derived from an EMBL/GenBank/DDBJ whole genome shotgun (WGS) entry which is preliminary data.</text>
</comment>
<dbReference type="InterPro" id="IPR002048">
    <property type="entry name" value="EF_hand_dom"/>
</dbReference>
<dbReference type="SUPFAM" id="SSF47473">
    <property type="entry name" value="EF-hand"/>
    <property type="match status" value="1"/>
</dbReference>